<dbReference type="Ensembl" id="ENSPMRT00000024660.1">
    <property type="protein sequence ID" value="ENSPMRP00000023220.1"/>
    <property type="gene ID" value="ENSPMRG00000015081.1"/>
</dbReference>
<dbReference type="CDD" id="cd04301">
    <property type="entry name" value="NAT_SF"/>
    <property type="match status" value="1"/>
</dbReference>
<sequence length="248" mass="27800">MQGQRQPLPTGWSSRLCAWLSTHSSSNIHNNPVGCHLLAASMPTLEPEQLTIREMREEETPIVLELLKDGFKDTENRLILYVLTRPLALLLMAVVSSGLRFFLNSFVVALVLPVLLTVVALKLLLWRSPDLRHLHAYYSTGQRGLWVAVYDEDDVCGCVALEPCGGEPRTAELKRLAVNRWYRRSGVGRSLLSFLEAHARAQGFKFLVAQVSVVTKAAIGLFESTGYNMSGGRRWLGYTIQQEFSKEL</sequence>
<dbReference type="SUPFAM" id="SSF55729">
    <property type="entry name" value="Acyl-CoA N-acyltransferases (Nat)"/>
    <property type="match status" value="1"/>
</dbReference>
<dbReference type="KEGG" id="pmua:114581733"/>
<dbReference type="Gene3D" id="3.40.630.30">
    <property type="match status" value="1"/>
</dbReference>
<comment type="function">
    <text evidence="7">Probable acetyltransferase.</text>
</comment>
<dbReference type="InterPro" id="IPR016181">
    <property type="entry name" value="Acyl_CoA_acyltransferase"/>
</dbReference>
<gene>
    <name evidence="12" type="primary">NAT14</name>
</gene>
<evidence type="ECO:0000256" key="1">
    <source>
        <dbReference type="ARBA" id="ARBA00004370"/>
    </source>
</evidence>
<reference evidence="12" key="3">
    <citation type="submission" date="2025-09" db="UniProtKB">
        <authorList>
            <consortium name="Ensembl"/>
        </authorList>
    </citation>
    <scope>IDENTIFICATION</scope>
</reference>
<dbReference type="Proteomes" id="UP000472272">
    <property type="component" value="Chromosome 13"/>
</dbReference>
<keyword evidence="6" id="KW-0012">Acyltransferase</keyword>
<dbReference type="GeneTree" id="ENSGT00950000182932"/>
<dbReference type="InterPro" id="IPR000182">
    <property type="entry name" value="GNAT_dom"/>
</dbReference>
<reference evidence="12 13" key="1">
    <citation type="journal article" date="2019" name="Proc. Natl. Acad. Sci. U.S.A.">
        <title>Regulatory changes in pterin and carotenoid genes underlie balanced color polymorphisms in the wall lizard.</title>
        <authorList>
            <person name="Andrade P."/>
            <person name="Pinho C."/>
            <person name="Perez I de Lanuza G."/>
            <person name="Afonso S."/>
            <person name="Brejcha J."/>
            <person name="Rubin C.J."/>
            <person name="Wallerman O."/>
            <person name="Pereira P."/>
            <person name="Sabatino S.J."/>
            <person name="Bellati A."/>
            <person name="Pellitteri-Rosa D."/>
            <person name="Bosakova Z."/>
            <person name="Bunikis I."/>
            <person name="Carretero M.A."/>
            <person name="Feiner N."/>
            <person name="Marsik P."/>
            <person name="Pauperio F."/>
            <person name="Salvi D."/>
            <person name="Soler L."/>
            <person name="While G.M."/>
            <person name="Uller T."/>
            <person name="Font E."/>
            <person name="Andersson L."/>
            <person name="Carneiro M."/>
        </authorList>
    </citation>
    <scope>NUCLEOTIDE SEQUENCE</scope>
</reference>
<evidence type="ECO:0000256" key="8">
    <source>
        <dbReference type="ARBA" id="ARBA00038470"/>
    </source>
</evidence>
<evidence type="ECO:0000256" key="2">
    <source>
        <dbReference type="ARBA" id="ARBA00022679"/>
    </source>
</evidence>
<evidence type="ECO:0000256" key="4">
    <source>
        <dbReference type="ARBA" id="ARBA00022989"/>
    </source>
</evidence>
<dbReference type="CTD" id="57106"/>
<feature type="transmembrane region" description="Helical" evidence="10">
    <location>
        <begin position="101"/>
        <end position="125"/>
    </location>
</feature>
<dbReference type="GeneID" id="114581733"/>
<dbReference type="InterPro" id="IPR050769">
    <property type="entry name" value="NAT_camello-type"/>
</dbReference>
<evidence type="ECO:0000259" key="11">
    <source>
        <dbReference type="PROSITE" id="PS51186"/>
    </source>
</evidence>
<dbReference type="GO" id="GO:0008080">
    <property type="term" value="F:N-acetyltransferase activity"/>
    <property type="evidence" value="ECO:0007669"/>
    <property type="project" value="InterPro"/>
</dbReference>
<proteinExistence type="inferred from homology"/>
<protein>
    <recommendedName>
        <fullName evidence="9">Probable N-acetyltransferase 14</fullName>
    </recommendedName>
</protein>
<evidence type="ECO:0000256" key="9">
    <source>
        <dbReference type="ARBA" id="ARBA00040241"/>
    </source>
</evidence>
<dbReference type="RefSeq" id="XP_028558069.1">
    <property type="nucleotide sequence ID" value="XM_028702236.1"/>
</dbReference>
<dbReference type="Pfam" id="PF00583">
    <property type="entry name" value="Acetyltransf_1"/>
    <property type="match status" value="1"/>
</dbReference>
<keyword evidence="5 10" id="KW-0472">Membrane</keyword>
<keyword evidence="4 10" id="KW-1133">Transmembrane helix</keyword>
<feature type="domain" description="N-acetyltransferase" evidence="11">
    <location>
        <begin position="50"/>
        <end position="248"/>
    </location>
</feature>
<accession>A0A670JGN3</accession>
<organism evidence="12 13">
    <name type="scientific">Podarcis muralis</name>
    <name type="common">Wall lizard</name>
    <name type="synonym">Lacerta muralis</name>
    <dbReference type="NCBI Taxonomy" id="64176"/>
    <lineage>
        <taxon>Eukaryota</taxon>
        <taxon>Metazoa</taxon>
        <taxon>Chordata</taxon>
        <taxon>Craniata</taxon>
        <taxon>Vertebrata</taxon>
        <taxon>Euteleostomi</taxon>
        <taxon>Lepidosauria</taxon>
        <taxon>Squamata</taxon>
        <taxon>Bifurcata</taxon>
        <taxon>Unidentata</taxon>
        <taxon>Episquamata</taxon>
        <taxon>Laterata</taxon>
        <taxon>Lacertibaenia</taxon>
        <taxon>Lacertidae</taxon>
        <taxon>Podarcis</taxon>
    </lineage>
</organism>
<comment type="similarity">
    <text evidence="8">Belongs to the camello family.</text>
</comment>
<evidence type="ECO:0000256" key="5">
    <source>
        <dbReference type="ARBA" id="ARBA00023136"/>
    </source>
</evidence>
<reference evidence="12" key="2">
    <citation type="submission" date="2025-08" db="UniProtKB">
        <authorList>
            <consortium name="Ensembl"/>
        </authorList>
    </citation>
    <scope>IDENTIFICATION</scope>
</reference>
<comment type="subcellular location">
    <subcellularLocation>
        <location evidence="1">Membrane</location>
    </subcellularLocation>
</comment>
<keyword evidence="3 10" id="KW-0812">Transmembrane</keyword>
<keyword evidence="2" id="KW-0808">Transferase</keyword>
<dbReference type="OMA" id="PWVAVWG"/>
<dbReference type="PANTHER" id="PTHR13947:SF51">
    <property type="entry name" value="N-ACETYLTRANSFERASE 14-RELATED"/>
    <property type="match status" value="1"/>
</dbReference>
<dbReference type="PANTHER" id="PTHR13947">
    <property type="entry name" value="GNAT FAMILY N-ACETYLTRANSFERASE"/>
    <property type="match status" value="1"/>
</dbReference>
<dbReference type="GO" id="GO:0016020">
    <property type="term" value="C:membrane"/>
    <property type="evidence" value="ECO:0007669"/>
    <property type="project" value="UniProtKB-SubCell"/>
</dbReference>
<feature type="transmembrane region" description="Helical" evidence="10">
    <location>
        <begin position="78"/>
        <end position="95"/>
    </location>
</feature>
<evidence type="ECO:0000313" key="13">
    <source>
        <dbReference type="Proteomes" id="UP000472272"/>
    </source>
</evidence>
<evidence type="ECO:0000256" key="6">
    <source>
        <dbReference type="ARBA" id="ARBA00023315"/>
    </source>
</evidence>
<evidence type="ECO:0000256" key="7">
    <source>
        <dbReference type="ARBA" id="ARBA00037582"/>
    </source>
</evidence>
<keyword evidence="13" id="KW-1185">Reference proteome</keyword>
<dbReference type="PROSITE" id="PS51186">
    <property type="entry name" value="GNAT"/>
    <property type="match status" value="1"/>
</dbReference>
<evidence type="ECO:0000256" key="10">
    <source>
        <dbReference type="SAM" id="Phobius"/>
    </source>
</evidence>
<name>A0A670JGN3_PODMU</name>
<evidence type="ECO:0000256" key="3">
    <source>
        <dbReference type="ARBA" id="ARBA00022692"/>
    </source>
</evidence>
<evidence type="ECO:0000313" key="12">
    <source>
        <dbReference type="Ensembl" id="ENSPMRP00000023220.1"/>
    </source>
</evidence>
<dbReference type="OrthoDB" id="41532at2759"/>
<dbReference type="AlphaFoldDB" id="A0A670JGN3"/>